<dbReference type="SMART" id="SM00368">
    <property type="entry name" value="LRR_RI"/>
    <property type="match status" value="9"/>
</dbReference>
<dbReference type="OrthoDB" id="191192at2759"/>
<accession>A0A0D2WLS2</accession>
<dbReference type="Pfam" id="PF13516">
    <property type="entry name" value="LRR_6"/>
    <property type="match status" value="8"/>
</dbReference>
<dbReference type="AlphaFoldDB" id="A0A0D2WLS2"/>
<dbReference type="InterPro" id="IPR023128">
    <property type="entry name" value="Prot_N_Gln_amidohydro_ab_roll"/>
</dbReference>
<dbReference type="GO" id="GO:0005634">
    <property type="term" value="C:nucleus"/>
    <property type="evidence" value="ECO:0007669"/>
    <property type="project" value="TreeGrafter"/>
</dbReference>
<dbReference type="CDD" id="cd00116">
    <property type="entry name" value="LRR_RI"/>
    <property type="match status" value="1"/>
</dbReference>
<dbReference type="Gene3D" id="3.80.10.10">
    <property type="entry name" value="Ribonuclease Inhibitor"/>
    <property type="match status" value="3"/>
</dbReference>
<keyword evidence="2" id="KW-0433">Leucine-rich repeat</keyword>
<dbReference type="GO" id="GO:0031267">
    <property type="term" value="F:small GTPase binding"/>
    <property type="evidence" value="ECO:0007669"/>
    <property type="project" value="TreeGrafter"/>
</dbReference>
<keyword evidence="1" id="KW-0343">GTPase activation</keyword>
<proteinExistence type="predicted"/>
<evidence type="ECO:0000313" key="6">
    <source>
        <dbReference type="EMBL" id="KJE90928.1"/>
    </source>
</evidence>
<name>A0A0D2WLS2_CAPO3</name>
<dbReference type="PhylomeDB" id="A0A0D2WLS2"/>
<dbReference type="SUPFAM" id="SSF52047">
    <property type="entry name" value="RNI-like"/>
    <property type="match status" value="1"/>
</dbReference>
<dbReference type="Pfam" id="PF09764">
    <property type="entry name" value="Nt_Gln_amidase"/>
    <property type="match status" value="1"/>
</dbReference>
<feature type="region of interest" description="Disordered" evidence="4">
    <location>
        <begin position="281"/>
        <end position="314"/>
    </location>
</feature>
<dbReference type="EMBL" id="KE346362">
    <property type="protein sequence ID" value="KJE90928.1"/>
    <property type="molecule type" value="Genomic_DNA"/>
</dbReference>
<keyword evidence="7" id="KW-1185">Reference proteome</keyword>
<keyword evidence="3" id="KW-0677">Repeat</keyword>
<gene>
    <name evidence="6" type="ORF">CAOG_002156</name>
</gene>
<dbReference type="PANTHER" id="PTHR24113">
    <property type="entry name" value="RAN GTPASE-ACTIVATING PROTEIN 1"/>
    <property type="match status" value="1"/>
</dbReference>
<evidence type="ECO:0000256" key="2">
    <source>
        <dbReference type="ARBA" id="ARBA00022614"/>
    </source>
</evidence>
<protein>
    <recommendedName>
        <fullName evidence="5">Protein N-terminal glutamine amidohydrolase alpha beta roll domain-containing protein</fullName>
    </recommendedName>
</protein>
<evidence type="ECO:0000256" key="1">
    <source>
        <dbReference type="ARBA" id="ARBA00022468"/>
    </source>
</evidence>
<reference evidence="7" key="1">
    <citation type="submission" date="2011-02" db="EMBL/GenBank/DDBJ databases">
        <title>The Genome Sequence of Capsaspora owczarzaki ATCC 30864.</title>
        <authorList>
            <person name="Russ C."/>
            <person name="Cuomo C."/>
            <person name="Burger G."/>
            <person name="Gray M.W."/>
            <person name="Holland P.W.H."/>
            <person name="King N."/>
            <person name="Lang F.B.F."/>
            <person name="Roger A.J."/>
            <person name="Ruiz-Trillo I."/>
            <person name="Young S.K."/>
            <person name="Zeng Q."/>
            <person name="Gargeya S."/>
            <person name="Alvarado L."/>
            <person name="Berlin A."/>
            <person name="Chapman S.B."/>
            <person name="Chen Z."/>
            <person name="Freedman E."/>
            <person name="Gellesch M."/>
            <person name="Goldberg J."/>
            <person name="Griggs A."/>
            <person name="Gujja S."/>
            <person name="Heilman E."/>
            <person name="Heiman D."/>
            <person name="Howarth C."/>
            <person name="Mehta T."/>
            <person name="Neiman D."/>
            <person name="Pearson M."/>
            <person name="Roberts A."/>
            <person name="Saif S."/>
            <person name="Shea T."/>
            <person name="Shenoy N."/>
            <person name="Sisk P."/>
            <person name="Stolte C."/>
            <person name="Sykes S."/>
            <person name="White J."/>
            <person name="Yandava C."/>
            <person name="Haas B."/>
            <person name="Nusbaum C."/>
            <person name="Birren B."/>
        </authorList>
    </citation>
    <scope>NUCLEOTIDE SEQUENCE</scope>
    <source>
        <strain evidence="7">ATCC 30864</strain>
    </source>
</reference>
<evidence type="ECO:0000313" key="7">
    <source>
        <dbReference type="Proteomes" id="UP000008743"/>
    </source>
</evidence>
<dbReference type="GO" id="GO:0016811">
    <property type="term" value="F:hydrolase activity, acting on carbon-nitrogen (but not peptide) bonds, in linear amides"/>
    <property type="evidence" value="ECO:0007669"/>
    <property type="project" value="InterPro"/>
</dbReference>
<dbReference type="PANTHER" id="PTHR24113:SF12">
    <property type="entry name" value="RAN GTPASE-ACTIVATING PROTEIN 1"/>
    <property type="match status" value="1"/>
</dbReference>
<dbReference type="Proteomes" id="UP000008743">
    <property type="component" value="Unassembled WGS sequence"/>
</dbReference>
<organism evidence="6 7">
    <name type="scientific">Capsaspora owczarzaki (strain ATCC 30864)</name>
    <dbReference type="NCBI Taxonomy" id="595528"/>
    <lineage>
        <taxon>Eukaryota</taxon>
        <taxon>Filasterea</taxon>
        <taxon>Capsaspora</taxon>
    </lineage>
</organism>
<dbReference type="GO" id="GO:0006913">
    <property type="term" value="P:nucleocytoplasmic transport"/>
    <property type="evidence" value="ECO:0007669"/>
    <property type="project" value="TreeGrafter"/>
</dbReference>
<dbReference type="Gene3D" id="3.10.620.10">
    <property type="entry name" value="Protein N-terminal glutamine amidohydrolase, alpha beta roll"/>
    <property type="match status" value="2"/>
</dbReference>
<dbReference type="InterPro" id="IPR027038">
    <property type="entry name" value="RanGap"/>
</dbReference>
<dbReference type="GO" id="GO:0048471">
    <property type="term" value="C:perinuclear region of cytoplasm"/>
    <property type="evidence" value="ECO:0007669"/>
    <property type="project" value="TreeGrafter"/>
</dbReference>
<dbReference type="InterPro" id="IPR037132">
    <property type="entry name" value="N_Gln_amidohydro_ab_roll_sf"/>
</dbReference>
<dbReference type="GO" id="GO:0005829">
    <property type="term" value="C:cytosol"/>
    <property type="evidence" value="ECO:0007669"/>
    <property type="project" value="TreeGrafter"/>
</dbReference>
<dbReference type="InterPro" id="IPR001611">
    <property type="entry name" value="Leu-rich_rpt"/>
</dbReference>
<evidence type="ECO:0000256" key="4">
    <source>
        <dbReference type="SAM" id="MobiDB-lite"/>
    </source>
</evidence>
<dbReference type="GO" id="GO:0005096">
    <property type="term" value="F:GTPase activator activity"/>
    <property type="evidence" value="ECO:0007669"/>
    <property type="project" value="UniProtKB-KW"/>
</dbReference>
<feature type="compositionally biased region" description="Polar residues" evidence="4">
    <location>
        <begin position="287"/>
        <end position="304"/>
    </location>
</feature>
<dbReference type="eggNOG" id="KOG4308">
    <property type="taxonomic scope" value="Eukaryota"/>
</dbReference>
<evidence type="ECO:0000259" key="5">
    <source>
        <dbReference type="Pfam" id="PF09764"/>
    </source>
</evidence>
<evidence type="ECO:0000256" key="3">
    <source>
        <dbReference type="ARBA" id="ARBA00022737"/>
    </source>
</evidence>
<feature type="domain" description="Protein N-terminal glutamine amidohydrolase alpha beta roll" evidence="5">
    <location>
        <begin position="359"/>
        <end position="453"/>
    </location>
</feature>
<dbReference type="eggNOG" id="KOG3261">
    <property type="taxonomic scope" value="Eukaryota"/>
</dbReference>
<dbReference type="InterPro" id="IPR032675">
    <property type="entry name" value="LRR_dom_sf"/>
</dbReference>
<dbReference type="InParanoid" id="A0A0D2WLS2"/>
<sequence length="573" mass="61397">MPPLDAEYSLSDRIKNSSLALNLSSKKLGTLGAQTVSQAFKFHPTLAKLVLSGNQIGDAGAQAIGAALRANRALTELILDDNQIGVVGVQAIAEALKSNGTLQSLGLSQNQIDDAGAQAIAEALQTCPPLVALDLRRGQIGDVGALAIAQALLQNTCLAELGLAQNRIGVIGAQAIAEALKSNTSLRCLRLFDNEIGDAGASAIAEALKVNTTLDALHLNSNQISDVGAQAIADALKSNSGLTYLNLERNEIGEDGAQAISKALEANMTLTSLYTSMSDRRQAGQALATQSRSSQNPPCGSSQPDADPEAPVLMEQCGSPNPAAFAHQADWTPFSQNTESAQVPLLDVNNVLDRKFAPYASCWCEENVYHLCLHASQTAWEQNMRASHTVNNFIEQASVVFISNPSRKTPIWCQRLSQPGCPVVWDYHVVLVLPAPSGVMVYDLDTTLGFPSASEFLKTFSSDRSHMFVGGKWQAPWPSWPLIQQDPTRIENNLPEYLSMTLTSETAWQPASQSTSAIFSPVVNSKALPEKLLGPPLARRIAHAGPYGVVLTEQEFFSHFSNVRFEDAVVPEC</sequence>